<gene>
    <name evidence="1" type="ORF">PPEP_a4576</name>
</gene>
<dbReference type="AlphaFoldDB" id="A0A8I0MYJ9"/>
<name>A0A8I0MYJ9_9GAMM</name>
<dbReference type="EMBL" id="AQHF01000032">
    <property type="protein sequence ID" value="MBE0348290.1"/>
    <property type="molecule type" value="Genomic_DNA"/>
</dbReference>
<proteinExistence type="predicted"/>
<dbReference type="Proteomes" id="UP000660708">
    <property type="component" value="Unassembled WGS sequence"/>
</dbReference>
<evidence type="ECO:0000313" key="1">
    <source>
        <dbReference type="EMBL" id="MBE0348290.1"/>
    </source>
</evidence>
<comment type="caution">
    <text evidence="1">The sequence shown here is derived from an EMBL/GenBank/DDBJ whole genome shotgun (WGS) entry which is preliminary data.</text>
</comment>
<sequence length="182" mass="20440">MLNLTSAQKALLAGEHSYANLLTIKLSSGFLRFTDAPHDIEFGAKYLSGIWIKCPSFQVDGKPKINEVNFKLSAVSPEVHAVFFNQSWLNRKVSVQRIFFNQEMTVQLALQLWEGLLINRDGSESINEASIELSAASIWADFKAARGRRTNEASQQLFFPNDKGFEFSGLVRKDIPWGKPTS</sequence>
<keyword evidence="2" id="KW-1185">Reference proteome</keyword>
<accession>A0A8I0MYJ9</accession>
<evidence type="ECO:0008006" key="3">
    <source>
        <dbReference type="Google" id="ProtNLM"/>
    </source>
</evidence>
<evidence type="ECO:0000313" key="2">
    <source>
        <dbReference type="Proteomes" id="UP000660708"/>
    </source>
</evidence>
<reference evidence="1 2" key="1">
    <citation type="submission" date="2015-06" db="EMBL/GenBank/DDBJ databases">
        <title>Genome sequence of Pseudoalteromonas peptidolytica.</title>
        <authorList>
            <person name="Xie B.-B."/>
            <person name="Rong J.-C."/>
            <person name="Qin Q.-L."/>
            <person name="Zhang Y.-Z."/>
        </authorList>
    </citation>
    <scope>NUCLEOTIDE SEQUENCE [LARGE SCALE GENOMIC DNA]</scope>
    <source>
        <strain evidence="1 2">F12-50-A1</strain>
    </source>
</reference>
<dbReference type="RefSeq" id="WP_147389472.1">
    <property type="nucleotide sequence ID" value="NZ_AQHF01000032.1"/>
</dbReference>
<organism evidence="1 2">
    <name type="scientific">Pseudoalteromonas peptidolytica F12-50-A1</name>
    <dbReference type="NCBI Taxonomy" id="1315280"/>
    <lineage>
        <taxon>Bacteria</taxon>
        <taxon>Pseudomonadati</taxon>
        <taxon>Pseudomonadota</taxon>
        <taxon>Gammaproteobacteria</taxon>
        <taxon>Alteromonadales</taxon>
        <taxon>Pseudoalteromonadaceae</taxon>
        <taxon>Pseudoalteromonas</taxon>
    </lineage>
</organism>
<protein>
    <recommendedName>
        <fullName evidence="3">DUF2163 domain-containing protein</fullName>
    </recommendedName>
</protein>